<dbReference type="EMBL" id="WUMV01000009">
    <property type="protein sequence ID" value="MXN67066.1"/>
    <property type="molecule type" value="Genomic_DNA"/>
</dbReference>
<dbReference type="Proteomes" id="UP000433101">
    <property type="component" value="Unassembled WGS sequence"/>
</dbReference>
<sequence>MAAGPVDVPRLARLVEDRIAEKGLSATVTSASIDLTLSNEASITFENMMIGPLDGQDFAVTIPRVTIPVELSALLTGQVRIGALVLERLHLVFRPKPAGKDIPKMAQVIETIDQVSQSVLDAFGERGLESIEVDNGDVTIRSQTDRHISGIDARLSRGEKKSLILEADIAGRFGRWEVEFRRMIDPDSGERIVSASSSPVTLGEFMAPDRELVPGKGLGVPFQPRFEGRLTPKGGFKTARFNVEVAGGWIKTGRSVVAFDRINVGLAWAPDLDGFRIQPSHYVKGRTVIPFQGVVESPRDWEDTWSYKIISRNARILPSDVTGMPLPVSTALVQGRADVGKRTVFFDRMAIRAATAKIDGAGSLQLTDEGPYMALALESDGMPVATLKRLWPVTFAPPARAWVIDHLLSGNVEYGRANVSVGPGAFDRSSPDPGWSGDDVTAEIKFNGLGLTSIGTVPALQDVAGTLVIADEVLTIAGTDGYFDPGGGETIAAPQVQFSIPNFRQQKGKIGRLDISGEGAAKALGAIVDSKPFRALQKQGITPEDLTGDGKLVLEAEFPLEKERNLADVDWNLTGNLNDFSIARPVKGRRIQNADLTFSVDGKSFAVKGRGRLDGLAADIDIFEPLGGLTGDDSENLARQGIVLDVTAADLKKRGIDLGSLVSGSMTVSLDNSGQGQLYEIDLTNAKVAIDELGWQKSSGVAGTAQFELVKSDAGQVLKDFRLTSEGVDIQGTVDLGASGDLKQARFSQFKLRPSDSASLKITKTGRNSLRADLNAQQFDGRGLIAAIRSDSTEGSRNEAGGGGSISVNADIGLLIGFNGVSAQNVRIDFDRSGKTLKNFSMKGQTGGKNDFDVDYSPGGGGGTLSGTLANTGEVLRFLDFYKRMRGGRGRLSVDMDANDNWVGSLVVKDLSITEDPAIKQLSTIREAAGDEGALIRNLGAVRQGEASFQRMSVSFRRSGDTITVTDGTMTGATVGGTFSGTVNLGSKTLDLTGTFVPAFALNNLFAKIPVLGFALGGGSDEGLIGVTYRVTGALSEPQLSVNPVSAIAPGIFRKLFEYR</sequence>
<evidence type="ECO:0008006" key="3">
    <source>
        <dbReference type="Google" id="ProtNLM"/>
    </source>
</evidence>
<name>A0A7X3S9L9_9HYPH</name>
<evidence type="ECO:0000313" key="2">
    <source>
        <dbReference type="Proteomes" id="UP000433101"/>
    </source>
</evidence>
<proteinExistence type="predicted"/>
<comment type="caution">
    <text evidence="1">The sequence shown here is derived from an EMBL/GenBank/DDBJ whole genome shotgun (WGS) entry which is preliminary data.</text>
</comment>
<accession>A0A7X3S9L9</accession>
<dbReference type="AlphaFoldDB" id="A0A7X3S9L9"/>
<dbReference type="RefSeq" id="WP_160777307.1">
    <property type="nucleotide sequence ID" value="NZ_WUMV01000009.1"/>
</dbReference>
<evidence type="ECO:0000313" key="1">
    <source>
        <dbReference type="EMBL" id="MXN67066.1"/>
    </source>
</evidence>
<organism evidence="1 2">
    <name type="scientific">Stappia sediminis</name>
    <dbReference type="NCBI Taxonomy" id="2692190"/>
    <lineage>
        <taxon>Bacteria</taxon>
        <taxon>Pseudomonadati</taxon>
        <taxon>Pseudomonadota</taxon>
        <taxon>Alphaproteobacteria</taxon>
        <taxon>Hyphomicrobiales</taxon>
        <taxon>Stappiaceae</taxon>
        <taxon>Stappia</taxon>
    </lineage>
</organism>
<reference evidence="1 2" key="1">
    <citation type="submission" date="2019-12" db="EMBL/GenBank/DDBJ databases">
        <authorList>
            <person name="Li M."/>
        </authorList>
    </citation>
    <scope>NUCLEOTIDE SEQUENCE [LARGE SCALE GENOMIC DNA]</scope>
    <source>
        <strain evidence="1 2">GBMRC 2046</strain>
    </source>
</reference>
<gene>
    <name evidence="1" type="ORF">GR183_19320</name>
</gene>
<protein>
    <recommendedName>
        <fullName evidence="3">AsmA-like C-terminal region</fullName>
    </recommendedName>
</protein>
<keyword evidence="2" id="KW-1185">Reference proteome</keyword>